<reference evidence="1 2" key="1">
    <citation type="journal article" date="2010" name="Nature">
        <title>Comparative genomics reveals mobile pathogenicity chromosomes in Fusarium.</title>
        <authorList>
            <person name="Ma L.J."/>
            <person name="van der Does H.C."/>
            <person name="Borkovich K.A."/>
            <person name="Coleman J.J."/>
            <person name="Daboussi M.J."/>
            <person name="Di Pietro A."/>
            <person name="Dufresne M."/>
            <person name="Freitag M."/>
            <person name="Grabherr M."/>
            <person name="Henrissat B."/>
            <person name="Houterman P.M."/>
            <person name="Kang S."/>
            <person name="Shim W.B."/>
            <person name="Woloshuk C."/>
            <person name="Xie X."/>
            <person name="Xu J.R."/>
            <person name="Antoniw J."/>
            <person name="Baker S.E."/>
            <person name="Bluhm B.H."/>
            <person name="Breakspear A."/>
            <person name="Brown D.W."/>
            <person name="Butchko R.A."/>
            <person name="Chapman S."/>
            <person name="Coulson R."/>
            <person name="Coutinho P.M."/>
            <person name="Danchin E.G."/>
            <person name="Diener A."/>
            <person name="Gale L.R."/>
            <person name="Gardiner D.M."/>
            <person name="Goff S."/>
            <person name="Hammond-Kosack K.E."/>
            <person name="Hilburn K."/>
            <person name="Hua-Van A."/>
            <person name="Jonkers W."/>
            <person name="Kazan K."/>
            <person name="Kodira C.D."/>
            <person name="Koehrsen M."/>
            <person name="Kumar L."/>
            <person name="Lee Y.H."/>
            <person name="Li L."/>
            <person name="Manners J.M."/>
            <person name="Miranda-Saavedra D."/>
            <person name="Mukherjee M."/>
            <person name="Park G."/>
            <person name="Park J."/>
            <person name="Park S.Y."/>
            <person name="Proctor R.H."/>
            <person name="Regev A."/>
            <person name="Ruiz-Roldan M.C."/>
            <person name="Sain D."/>
            <person name="Sakthikumar S."/>
            <person name="Sykes S."/>
            <person name="Schwartz D.C."/>
            <person name="Turgeon B.G."/>
            <person name="Wapinski I."/>
            <person name="Yoder O."/>
            <person name="Young S."/>
            <person name="Zeng Q."/>
            <person name="Zhou S."/>
            <person name="Galagan J."/>
            <person name="Cuomo C.A."/>
            <person name="Kistler H.C."/>
            <person name="Rep M."/>
        </authorList>
    </citation>
    <scope>NUCLEOTIDE SEQUENCE [LARGE SCALE GENOMIC DNA]</scope>
    <source>
        <strain evidence="2">M3125 / FGSC 7600</strain>
    </source>
</reference>
<accession>W7MPV9</accession>
<dbReference type="VEuPathDB" id="FungiDB:FVEG_16519"/>
<dbReference type="GeneID" id="30073395"/>
<sequence length="104" mass="11481">MLMGCDSLKPGTKTRLLLLVLSEFDENPTAWHVSLHAASMRRRGNQLCSAGMSSIIAKSFFTMITNVLKPHRMSVDVASCGICRCMSSMLRSMVQRRMIGDSGL</sequence>
<dbReference type="Proteomes" id="UP000009096">
    <property type="component" value="Chromosome 5"/>
</dbReference>
<organism evidence="1 2">
    <name type="scientific">Gibberella moniliformis (strain M3125 / FGSC 7600)</name>
    <name type="common">Maize ear and stalk rot fungus</name>
    <name type="synonym">Fusarium verticillioides</name>
    <dbReference type="NCBI Taxonomy" id="334819"/>
    <lineage>
        <taxon>Eukaryota</taxon>
        <taxon>Fungi</taxon>
        <taxon>Dikarya</taxon>
        <taxon>Ascomycota</taxon>
        <taxon>Pezizomycotina</taxon>
        <taxon>Sordariomycetes</taxon>
        <taxon>Hypocreomycetidae</taxon>
        <taxon>Hypocreales</taxon>
        <taxon>Nectriaceae</taxon>
        <taxon>Fusarium</taxon>
        <taxon>Fusarium fujikuroi species complex</taxon>
    </lineage>
</organism>
<keyword evidence="2" id="KW-1185">Reference proteome</keyword>
<dbReference type="RefSeq" id="XP_018755836.1">
    <property type="nucleotide sequence ID" value="XM_018905739.1"/>
</dbReference>
<dbReference type="EMBL" id="CM000582">
    <property type="protein sequence ID" value="EWG49645.1"/>
    <property type="molecule type" value="Genomic_DNA"/>
</dbReference>
<evidence type="ECO:0000313" key="2">
    <source>
        <dbReference type="Proteomes" id="UP000009096"/>
    </source>
</evidence>
<protein>
    <submittedName>
        <fullName evidence="1">Uncharacterized protein</fullName>
    </submittedName>
</protein>
<dbReference type="EMBL" id="DS022253">
    <property type="protein sequence ID" value="EWG49645.1"/>
    <property type="molecule type" value="Genomic_DNA"/>
</dbReference>
<dbReference type="KEGG" id="fvr:FVEG_16519"/>
<name>W7MPV9_GIBM7</name>
<evidence type="ECO:0000313" key="1">
    <source>
        <dbReference type="EMBL" id="EWG49645.1"/>
    </source>
</evidence>
<proteinExistence type="predicted"/>
<gene>
    <name evidence="1" type="ORF">FVEG_16519</name>
</gene>
<dbReference type="AlphaFoldDB" id="W7MPV9"/>